<evidence type="ECO:0000256" key="4">
    <source>
        <dbReference type="ARBA" id="ARBA00022552"/>
    </source>
</evidence>
<keyword evidence="5" id="KW-0539">Nucleus</keyword>
<evidence type="ECO:0000256" key="1">
    <source>
        <dbReference type="ARBA" id="ARBA00004604"/>
    </source>
</evidence>
<feature type="non-terminal residue" evidence="8">
    <location>
        <position position="860"/>
    </location>
</feature>
<dbReference type="InterPro" id="IPR007276">
    <property type="entry name" value="Nop14"/>
</dbReference>
<dbReference type="OrthoDB" id="441771at2759"/>
<dbReference type="PANTHER" id="PTHR23183">
    <property type="entry name" value="NOP14"/>
    <property type="match status" value="1"/>
</dbReference>
<keyword evidence="9" id="KW-1185">Reference proteome</keyword>
<evidence type="ECO:0000256" key="5">
    <source>
        <dbReference type="ARBA" id="ARBA00023242"/>
    </source>
</evidence>
<dbReference type="PANTHER" id="PTHR23183:SF0">
    <property type="entry name" value="NUCLEOLAR PROTEIN 14"/>
    <property type="match status" value="1"/>
</dbReference>
<dbReference type="Proteomes" id="UP000886611">
    <property type="component" value="Unassembled WGS sequence"/>
</dbReference>
<organism evidence="8 9">
    <name type="scientific">Polypterus senegalus</name>
    <name type="common">Senegal bichir</name>
    <dbReference type="NCBI Taxonomy" id="55291"/>
    <lineage>
        <taxon>Eukaryota</taxon>
        <taxon>Metazoa</taxon>
        <taxon>Chordata</taxon>
        <taxon>Craniata</taxon>
        <taxon>Vertebrata</taxon>
        <taxon>Euteleostomi</taxon>
        <taxon>Actinopterygii</taxon>
        <taxon>Polypteriformes</taxon>
        <taxon>Polypteridae</taxon>
        <taxon>Polypterus</taxon>
    </lineage>
</organism>
<name>A0A8X7XG23_POLSE</name>
<keyword evidence="3" id="KW-0690">Ribosome biogenesis</keyword>
<dbReference type="Pfam" id="PF04147">
    <property type="entry name" value="Nop14"/>
    <property type="match status" value="1"/>
</dbReference>
<dbReference type="GO" id="GO:0030490">
    <property type="term" value="P:maturation of SSU-rRNA"/>
    <property type="evidence" value="ECO:0007669"/>
    <property type="project" value="TreeGrafter"/>
</dbReference>
<feature type="region of interest" description="Disordered" evidence="7">
    <location>
        <begin position="164"/>
        <end position="189"/>
    </location>
</feature>
<dbReference type="AlphaFoldDB" id="A0A8X7XG23"/>
<comment type="similarity">
    <text evidence="2">Belongs to the NOP14 family.</text>
</comment>
<feature type="region of interest" description="Disordered" evidence="7">
    <location>
        <begin position="344"/>
        <end position="417"/>
    </location>
</feature>
<evidence type="ECO:0000256" key="6">
    <source>
        <dbReference type="ARBA" id="ARBA00024695"/>
    </source>
</evidence>
<dbReference type="EMBL" id="JAATIS010001721">
    <property type="protein sequence ID" value="KAG2465392.1"/>
    <property type="molecule type" value="Genomic_DNA"/>
</dbReference>
<comment type="subcellular location">
    <subcellularLocation>
        <location evidence="1">Nucleus</location>
        <location evidence="1">Nucleolus</location>
    </subcellularLocation>
</comment>
<feature type="compositionally biased region" description="Basic and acidic residues" evidence="7">
    <location>
        <begin position="179"/>
        <end position="189"/>
    </location>
</feature>
<dbReference type="RefSeq" id="XP_039606803.1">
    <property type="nucleotide sequence ID" value="XM_039750869.1"/>
</dbReference>
<dbReference type="GeneID" id="120527448"/>
<sequence length="860" mass="99048">MGKFRQKKNLSDKVRKLKTTSDIKNNPFEVKINRQKFDILGRKSKHDVGLPGVSRSKAIRRRKETLLKEYRLKDKSNKLIDKRIGEYDSKMASEDKILKRFALERQRIYEKKDIYNLNEEEELTHFGQSLADIEKLNDRVDSDSDSEEKGLLSAELTAAHFGGGVGNLLRNKTSPGEKGTVEEPKQKSRKELIDELIAKSKLDKHERQTQKEESQILTEKLDSEWKSIQSLVSRRNLNAAMSKEDEKSKPDEYDMLVRELGFEMKAKPSDRMKSEEELAREERERLEKLESDRLRRMQGDFEESNAKKLVHFSADDLNDGFILTKEDRQLLTYKDGKLCVELPEKSNQECDEEQNESDNEEENEEEEDEEVEDSDSEDHHSDLESNEDSEGESEDQTTEENKPKAMMSLSETEKFAQKEAASAELPYTFAAPESYSDLKSLLLRYSSEKQSLIIQRIKKCNHPSLAVGNKTKLEKLFGFLFEYVGDLAIREQPDFGTINLLVPHLYDLCQLFPEAACKCVQSIFRDSAHDIEEVVEVKGKAPLPGLPVMVYLKISAMLFPTSDFRHPVVTPVLVYMSQLLTKCPITSLQDVAKGLLLCCLFIEYVSLSQKFVPELISYLLGILHLSVPEKHNLGYTPVPPFRAEGKRCDLLVLKNVRASESWVKKSFPLSAISRLELKNEMEQDHFRLSSLATCLDLVKRCVSLYGSLPLFSKIFQPITTLIEKHLPVTIYPVHLQELIENILQEVKSRPSLQVPLVFDKQKPVPLKLYTPKIIQILDNGRRRGGTKKEQEKQRLIHKYKKEFKGAIREIRRDSQFLAREKLSEIMGRDAERKRKVKELFGNLATQEGEWKALKKKKMKG</sequence>
<evidence type="ECO:0000256" key="3">
    <source>
        <dbReference type="ARBA" id="ARBA00022517"/>
    </source>
</evidence>
<proteinExistence type="inferred from homology"/>
<feature type="non-terminal residue" evidence="8">
    <location>
        <position position="1"/>
    </location>
</feature>
<gene>
    <name evidence="8" type="primary">Nop14</name>
    <name evidence="8" type="ORF">GTO96_0016479</name>
</gene>
<feature type="region of interest" description="Disordered" evidence="7">
    <location>
        <begin position="266"/>
        <end position="291"/>
    </location>
</feature>
<evidence type="ECO:0000313" key="8">
    <source>
        <dbReference type="EMBL" id="KAG2465392.1"/>
    </source>
</evidence>
<protein>
    <submittedName>
        <fullName evidence="8">NOP14 protein</fullName>
    </submittedName>
</protein>
<accession>A0A8X7XG23</accession>
<evidence type="ECO:0000256" key="7">
    <source>
        <dbReference type="SAM" id="MobiDB-lite"/>
    </source>
</evidence>
<dbReference type="GO" id="GO:0030692">
    <property type="term" value="C:Noc4p-Nop14p complex"/>
    <property type="evidence" value="ECO:0007669"/>
    <property type="project" value="TreeGrafter"/>
</dbReference>
<feature type="compositionally biased region" description="Acidic residues" evidence="7">
    <location>
        <begin position="349"/>
        <end position="376"/>
    </location>
</feature>
<comment type="function">
    <text evidence="6">Involved in nucleolar processing of pre-18S ribosomal RNA. Has a role in the nuclear export of 40S pre-ribosomal subunit to the cytoplasm.</text>
</comment>
<evidence type="ECO:0000256" key="2">
    <source>
        <dbReference type="ARBA" id="ARBA00007466"/>
    </source>
</evidence>
<comment type="caution">
    <text evidence="8">The sequence shown here is derived from an EMBL/GenBank/DDBJ whole genome shotgun (WGS) entry which is preliminary data.</text>
</comment>
<dbReference type="GO" id="GO:0032040">
    <property type="term" value="C:small-subunit processome"/>
    <property type="evidence" value="ECO:0007669"/>
    <property type="project" value="InterPro"/>
</dbReference>
<keyword evidence="4" id="KW-0698">rRNA processing</keyword>
<reference evidence="8 9" key="1">
    <citation type="journal article" date="2021" name="Cell">
        <title>Tracing the genetic footprints of vertebrate landing in non-teleost ray-finned fishes.</title>
        <authorList>
            <person name="Bi X."/>
            <person name="Wang K."/>
            <person name="Yang L."/>
            <person name="Pan H."/>
            <person name="Jiang H."/>
            <person name="Wei Q."/>
            <person name="Fang M."/>
            <person name="Yu H."/>
            <person name="Zhu C."/>
            <person name="Cai Y."/>
            <person name="He Y."/>
            <person name="Gan X."/>
            <person name="Zeng H."/>
            <person name="Yu D."/>
            <person name="Zhu Y."/>
            <person name="Jiang H."/>
            <person name="Qiu Q."/>
            <person name="Yang H."/>
            <person name="Zhang Y.E."/>
            <person name="Wang W."/>
            <person name="Zhu M."/>
            <person name="He S."/>
            <person name="Zhang G."/>
        </authorList>
    </citation>
    <scope>NUCLEOTIDE SEQUENCE [LARGE SCALE GENOMIC DNA]</scope>
    <source>
        <strain evidence="8">Bchr_013</strain>
    </source>
</reference>
<evidence type="ECO:0000313" key="9">
    <source>
        <dbReference type="Proteomes" id="UP000886611"/>
    </source>
</evidence>
<feature type="compositionally biased region" description="Acidic residues" evidence="7">
    <location>
        <begin position="384"/>
        <end position="398"/>
    </location>
</feature>